<dbReference type="InterPro" id="IPR032585">
    <property type="entry name" value="DUF4912"/>
</dbReference>
<evidence type="ECO:0008006" key="3">
    <source>
        <dbReference type="Google" id="ProtNLM"/>
    </source>
</evidence>
<gene>
    <name evidence="1" type="ORF">A361_20885</name>
</gene>
<dbReference type="Proteomes" id="UP000077856">
    <property type="component" value="Chromosome"/>
</dbReference>
<evidence type="ECO:0000313" key="2">
    <source>
        <dbReference type="Proteomes" id="UP000077856"/>
    </source>
</evidence>
<dbReference type="KEGG" id="bon:A361_20885"/>
<organism evidence="1 2">
    <name type="scientific">Cytobacillus oceanisediminis 2691</name>
    <dbReference type="NCBI Taxonomy" id="1196031"/>
    <lineage>
        <taxon>Bacteria</taxon>
        <taxon>Bacillati</taxon>
        <taxon>Bacillota</taxon>
        <taxon>Bacilli</taxon>
        <taxon>Bacillales</taxon>
        <taxon>Bacillaceae</taxon>
        <taxon>Cytobacillus</taxon>
    </lineage>
</organism>
<dbReference type="eggNOG" id="COG3330">
    <property type="taxonomic scope" value="Bacteria"/>
</dbReference>
<sequence length="228" mass="26170">MKKIQEVPGMIDEIIKLRRRGLSFRKIASELDTTVGKVQYQWTKLIQNKAKRDSEESAVNNMTAEENDVPKQTKDQLILTRLTFDKVKVLWKLSNHKEKMASLYLEEPDSSRRKSLRIYDVTGIYFDGANAVADHEVILSHQSEWIFKGLKPGKVYCVELGIKLTETHFFPLLRSEAIHTSEEMPYQTSGIGEAERQPAEWTVNVSTYTYYESMSEGEKVKNDGNGNC</sequence>
<name>A0A160MI31_9BACI</name>
<proteinExistence type="predicted"/>
<dbReference type="EMBL" id="CP015506">
    <property type="protein sequence ID" value="AND42813.1"/>
    <property type="molecule type" value="Genomic_DNA"/>
</dbReference>
<reference evidence="1 2" key="1">
    <citation type="submission" date="2016-04" db="EMBL/GenBank/DDBJ databases">
        <title>Complete genome sequence of Bacillus oceanisediminis strain 2691.</title>
        <authorList>
            <person name="Jeong H."/>
            <person name="Kim H.J."/>
            <person name="Lee D.-W."/>
        </authorList>
    </citation>
    <scope>NUCLEOTIDE SEQUENCE [LARGE SCALE GENOMIC DNA]</scope>
    <source>
        <strain evidence="1 2">2691</strain>
    </source>
</reference>
<dbReference type="STRING" id="1196031.A361_20885"/>
<protein>
    <recommendedName>
        <fullName evidence="3">DUF4912 domain-containing protein</fullName>
    </recommendedName>
</protein>
<dbReference type="AlphaFoldDB" id="A0A160MI31"/>
<dbReference type="Pfam" id="PF16258">
    <property type="entry name" value="DUF4912"/>
    <property type="match status" value="1"/>
</dbReference>
<accession>A0A160MI31</accession>
<evidence type="ECO:0000313" key="1">
    <source>
        <dbReference type="EMBL" id="AND42813.1"/>
    </source>
</evidence>